<keyword evidence="3" id="KW-1185">Reference proteome</keyword>
<sequence>MLIEELLHREPIYAMMFAPSKFGKTINLTMIRLFCDIEDKDTKTKEDVSKDPTMRELRSNPSKNMKVFLRQFEDTTFEECLILKKEKFVIQHFGRHPVVFFNFKDCRAENKSEAIFECAKQVRIGYLENEYLKNSKEFQSDSSKHVLLKKTCITWLGYSDDNLESLSVGKVIDGLKNLIMSLSLHWGRDPVFLVDEIDKPCVVAMESELSKRQLREIGTTITDVVCSILKSEDKQLKLQAALVTGICKFRNSGLSTMDNTMEVYFLSDDRFSKYYGLTAQEVDSLVRKLCGPQGDVEIKKIISDINANYNGYYQGSSSGENKEYSRYCLFSVLRYIKEISLNKDKNKVKLCFWTDGGFLTGPLVSVLKKSTVIMTAVHTLLYGDSGTIAMKYQSAVNVEDLLGLYREEMNPDPHAVFNFFLQRGYLAHNPEKTEDNFTEGAKIHVRIPNLEIKEIYRTMFEKYHEKFPEDIKSKLTSCGEIFESLPTQNSTQFQRSLDRLCEHLACIFRYVHPKNESSICSHILAILKHYAYYEKGDTEYVVQYFDNNNKPCWVRIDVWGGRGNFAVIFEVKYNSNASSEPGKIGSKEKSSLAAAEDIVKLLPNKINPENGSSKKAGTGRDLQALTSFQIEHYVLVGLAVDGDYTTHMLVFRDTTDWENVIQVNPENHVAELISTHLNS</sequence>
<comment type="caution">
    <text evidence="2">The sequence shown here is derived from an EMBL/GenBank/DDBJ whole genome shotgun (WGS) entry which is preliminary data.</text>
</comment>
<dbReference type="AlphaFoldDB" id="A0A8J6L7E5"/>
<protein>
    <recommendedName>
        <fullName evidence="1">AAA-ATPase-like domain-containing protein</fullName>
    </recommendedName>
</protein>
<accession>A0A8J6L7E5</accession>
<dbReference type="Proteomes" id="UP000719412">
    <property type="component" value="Unassembled WGS sequence"/>
</dbReference>
<evidence type="ECO:0000313" key="2">
    <source>
        <dbReference type="EMBL" id="KAH0809392.1"/>
    </source>
</evidence>
<evidence type="ECO:0000259" key="1">
    <source>
        <dbReference type="Pfam" id="PF09820"/>
    </source>
</evidence>
<evidence type="ECO:0000313" key="3">
    <source>
        <dbReference type="Proteomes" id="UP000719412"/>
    </source>
</evidence>
<dbReference type="Pfam" id="PF09820">
    <property type="entry name" value="AAA-ATPase_like"/>
    <property type="match status" value="1"/>
</dbReference>
<feature type="domain" description="AAA-ATPase-like" evidence="1">
    <location>
        <begin position="73"/>
        <end position="254"/>
    </location>
</feature>
<reference evidence="2" key="2">
    <citation type="submission" date="2021-08" db="EMBL/GenBank/DDBJ databases">
        <authorList>
            <person name="Eriksson T."/>
        </authorList>
    </citation>
    <scope>NUCLEOTIDE SEQUENCE</scope>
    <source>
        <strain evidence="2">Stoneville</strain>
        <tissue evidence="2">Whole head</tissue>
    </source>
</reference>
<gene>
    <name evidence="2" type="ORF">GEV33_013398</name>
</gene>
<dbReference type="EMBL" id="JABDTM020028168">
    <property type="protein sequence ID" value="KAH0809392.1"/>
    <property type="molecule type" value="Genomic_DNA"/>
</dbReference>
<name>A0A8J6L7E5_TENMO</name>
<dbReference type="InterPro" id="IPR018631">
    <property type="entry name" value="AAA-ATPase-like_dom"/>
</dbReference>
<proteinExistence type="predicted"/>
<reference evidence="2" key="1">
    <citation type="journal article" date="2020" name="J Insects Food Feed">
        <title>The yellow mealworm (Tenebrio molitor) genome: a resource for the emerging insects as food and feed industry.</title>
        <authorList>
            <person name="Eriksson T."/>
            <person name="Andere A."/>
            <person name="Kelstrup H."/>
            <person name="Emery V."/>
            <person name="Picard C."/>
        </authorList>
    </citation>
    <scope>NUCLEOTIDE SEQUENCE</scope>
    <source>
        <strain evidence="2">Stoneville</strain>
        <tissue evidence="2">Whole head</tissue>
    </source>
</reference>
<dbReference type="PANTHER" id="PTHR34825">
    <property type="entry name" value="CONSERVED PROTEIN, WITH A WEAK D-GALACTARATE DEHYDRATASE/ALTRONATE HYDROLASE DOMAIN"/>
    <property type="match status" value="1"/>
</dbReference>
<dbReference type="PANTHER" id="PTHR34825:SF1">
    <property type="entry name" value="AAA-ATPASE-LIKE DOMAIN-CONTAINING PROTEIN"/>
    <property type="match status" value="1"/>
</dbReference>
<organism evidence="2 3">
    <name type="scientific">Tenebrio molitor</name>
    <name type="common">Yellow mealworm beetle</name>
    <dbReference type="NCBI Taxonomy" id="7067"/>
    <lineage>
        <taxon>Eukaryota</taxon>
        <taxon>Metazoa</taxon>
        <taxon>Ecdysozoa</taxon>
        <taxon>Arthropoda</taxon>
        <taxon>Hexapoda</taxon>
        <taxon>Insecta</taxon>
        <taxon>Pterygota</taxon>
        <taxon>Neoptera</taxon>
        <taxon>Endopterygota</taxon>
        <taxon>Coleoptera</taxon>
        <taxon>Polyphaga</taxon>
        <taxon>Cucujiformia</taxon>
        <taxon>Tenebrionidae</taxon>
        <taxon>Tenebrio</taxon>
    </lineage>
</organism>